<comment type="caution">
    <text evidence="1">The sequence shown here is derived from an EMBL/GenBank/DDBJ whole genome shotgun (WGS) entry which is preliminary data.</text>
</comment>
<evidence type="ECO:0000313" key="1">
    <source>
        <dbReference type="EMBL" id="TPX62087.1"/>
    </source>
</evidence>
<dbReference type="Gene3D" id="3.40.50.1000">
    <property type="entry name" value="HAD superfamily/HAD-like"/>
    <property type="match status" value="1"/>
</dbReference>
<dbReference type="InterPro" id="IPR036412">
    <property type="entry name" value="HAD-like_sf"/>
</dbReference>
<dbReference type="EMBL" id="QEAQ01000004">
    <property type="protein sequence ID" value="TPX62087.1"/>
    <property type="molecule type" value="Genomic_DNA"/>
</dbReference>
<dbReference type="SUPFAM" id="SSF56784">
    <property type="entry name" value="HAD-like"/>
    <property type="match status" value="1"/>
</dbReference>
<dbReference type="Gene3D" id="1.10.150.240">
    <property type="entry name" value="Putative phosphatase, domain 2"/>
    <property type="match status" value="1"/>
</dbReference>
<dbReference type="InterPro" id="IPR023198">
    <property type="entry name" value="PGP-like_dom2"/>
</dbReference>
<gene>
    <name evidence="1" type="ORF">PhCBS80983_g00732</name>
</gene>
<reference evidence="1 2" key="1">
    <citation type="journal article" date="2019" name="Sci. Rep.">
        <title>Comparative genomics of chytrid fungi reveal insights into the obligate biotrophic and pathogenic lifestyle of Synchytrium endobioticum.</title>
        <authorList>
            <person name="van de Vossenberg B.T.L.H."/>
            <person name="Warris S."/>
            <person name="Nguyen H.D.T."/>
            <person name="van Gent-Pelzer M.P.E."/>
            <person name="Joly D.L."/>
            <person name="van de Geest H.C."/>
            <person name="Bonants P.J.M."/>
            <person name="Smith D.S."/>
            <person name="Levesque C.A."/>
            <person name="van der Lee T.A.J."/>
        </authorList>
    </citation>
    <scope>NUCLEOTIDE SEQUENCE [LARGE SCALE GENOMIC DNA]</scope>
    <source>
        <strain evidence="1 2">CBS 809.83</strain>
    </source>
</reference>
<keyword evidence="2" id="KW-1185">Reference proteome</keyword>
<evidence type="ECO:0000313" key="2">
    <source>
        <dbReference type="Proteomes" id="UP000318582"/>
    </source>
</evidence>
<protein>
    <submittedName>
        <fullName evidence="1">Uncharacterized protein</fullName>
    </submittedName>
</protein>
<name>A0A507EF99_9FUNG</name>
<dbReference type="InterPro" id="IPR023214">
    <property type="entry name" value="HAD_sf"/>
</dbReference>
<proteinExistence type="predicted"/>
<dbReference type="Proteomes" id="UP000318582">
    <property type="component" value="Unassembled WGS sequence"/>
</dbReference>
<accession>A0A507EF99</accession>
<dbReference type="AlphaFoldDB" id="A0A507EF99"/>
<organism evidence="1 2">
    <name type="scientific">Powellomyces hirtus</name>
    <dbReference type="NCBI Taxonomy" id="109895"/>
    <lineage>
        <taxon>Eukaryota</taxon>
        <taxon>Fungi</taxon>
        <taxon>Fungi incertae sedis</taxon>
        <taxon>Chytridiomycota</taxon>
        <taxon>Chytridiomycota incertae sedis</taxon>
        <taxon>Chytridiomycetes</taxon>
        <taxon>Spizellomycetales</taxon>
        <taxon>Powellomycetaceae</taxon>
        <taxon>Powellomyces</taxon>
    </lineage>
</organism>
<sequence>MTEITHCIFDMDEPLLDTERSYTQVAQEILDNLEEWLSTTKLPMTLEEYLDETLDLQEKNI</sequence>